<organism evidence="1">
    <name type="scientific">Rhizophora mucronata</name>
    <name type="common">Asiatic mangrove</name>
    <dbReference type="NCBI Taxonomy" id="61149"/>
    <lineage>
        <taxon>Eukaryota</taxon>
        <taxon>Viridiplantae</taxon>
        <taxon>Streptophyta</taxon>
        <taxon>Embryophyta</taxon>
        <taxon>Tracheophyta</taxon>
        <taxon>Spermatophyta</taxon>
        <taxon>Magnoliopsida</taxon>
        <taxon>eudicotyledons</taxon>
        <taxon>Gunneridae</taxon>
        <taxon>Pentapetalae</taxon>
        <taxon>rosids</taxon>
        <taxon>fabids</taxon>
        <taxon>Malpighiales</taxon>
        <taxon>Rhizophoraceae</taxon>
        <taxon>Rhizophora</taxon>
    </lineage>
</organism>
<protein>
    <submittedName>
        <fullName evidence="1">Uncharacterized protein</fullName>
    </submittedName>
</protein>
<name>A0A2P2R1F0_RHIMU</name>
<reference evidence="1" key="1">
    <citation type="submission" date="2018-02" db="EMBL/GenBank/DDBJ databases">
        <title>Rhizophora mucronata_Transcriptome.</title>
        <authorList>
            <person name="Meera S.P."/>
            <person name="Sreeshan A."/>
            <person name="Augustine A."/>
        </authorList>
    </citation>
    <scope>NUCLEOTIDE SEQUENCE</scope>
    <source>
        <tissue evidence="1">Leaf</tissue>
    </source>
</reference>
<dbReference type="AlphaFoldDB" id="A0A2P2R1F0"/>
<accession>A0A2P2R1F0</accession>
<sequence>MKQRKFILSECCIIRFYRETNSG</sequence>
<evidence type="ECO:0000313" key="1">
    <source>
        <dbReference type="EMBL" id="MBX73086.1"/>
    </source>
</evidence>
<proteinExistence type="predicted"/>
<dbReference type="EMBL" id="GGEC01092602">
    <property type="protein sequence ID" value="MBX73086.1"/>
    <property type="molecule type" value="Transcribed_RNA"/>
</dbReference>